<feature type="compositionally biased region" description="Gly residues" evidence="1">
    <location>
        <begin position="82"/>
        <end position="105"/>
    </location>
</feature>
<name>A0A6J4MBP7_9BACT</name>
<feature type="compositionally biased region" description="Low complexity" evidence="1">
    <location>
        <begin position="14"/>
        <end position="32"/>
    </location>
</feature>
<proteinExistence type="predicted"/>
<dbReference type="AlphaFoldDB" id="A0A6J4MBP7"/>
<evidence type="ECO:0000313" key="2">
    <source>
        <dbReference type="EMBL" id="CAA9355813.1"/>
    </source>
</evidence>
<accession>A0A6J4MBP7</accession>
<dbReference type="EMBL" id="CADCTW010000187">
    <property type="protein sequence ID" value="CAA9355813.1"/>
    <property type="molecule type" value="Genomic_DNA"/>
</dbReference>
<organism evidence="2">
    <name type="scientific">uncultured Gemmatimonadota bacterium</name>
    <dbReference type="NCBI Taxonomy" id="203437"/>
    <lineage>
        <taxon>Bacteria</taxon>
        <taxon>Pseudomonadati</taxon>
        <taxon>Gemmatimonadota</taxon>
        <taxon>environmental samples</taxon>
    </lineage>
</organism>
<feature type="compositionally biased region" description="Basic residues" evidence="1">
    <location>
        <begin position="170"/>
        <end position="203"/>
    </location>
</feature>
<feature type="non-terminal residue" evidence="2">
    <location>
        <position position="1"/>
    </location>
</feature>
<sequence length="219" mass="22312">EPPLRTGNPGGCAGRRAAGGAAARPGQRPLRPGGAGAADRAPRGGGDAAGSAPRGAVGIRAGVGVVPLPGPQPPRAGELRGEPGGAGRLPGGAAHGAPGAYGAGGARRLLAGRGDVHGVRPPQPRRRPPGDELQRLPRRPPQRARHRGVRGGHALLVGPRHAGPADPVRARPRGPRLPPGRRRRPDGARLRHGPRHLARRGARRAGVAGLTQRHRGTEM</sequence>
<feature type="compositionally biased region" description="Low complexity" evidence="1">
    <location>
        <begin position="49"/>
        <end position="67"/>
    </location>
</feature>
<feature type="non-terminal residue" evidence="2">
    <location>
        <position position="219"/>
    </location>
</feature>
<gene>
    <name evidence="2" type="ORF">AVDCRST_MAG68-4416</name>
</gene>
<feature type="region of interest" description="Disordered" evidence="1">
    <location>
        <begin position="1"/>
        <end position="219"/>
    </location>
</feature>
<protein>
    <submittedName>
        <fullName evidence="2">Phospholipase/carboxylesterase family protein</fullName>
    </submittedName>
</protein>
<reference evidence="2" key="1">
    <citation type="submission" date="2020-02" db="EMBL/GenBank/DDBJ databases">
        <authorList>
            <person name="Meier V. D."/>
        </authorList>
    </citation>
    <scope>NUCLEOTIDE SEQUENCE</scope>
    <source>
        <strain evidence="2">AVDCRST_MAG68</strain>
    </source>
</reference>
<feature type="compositionally biased region" description="Basic residues" evidence="1">
    <location>
        <begin position="136"/>
        <end position="150"/>
    </location>
</feature>
<evidence type="ECO:0000256" key="1">
    <source>
        <dbReference type="SAM" id="MobiDB-lite"/>
    </source>
</evidence>